<sequence>MYFEVTIRFIYERNKSVGKKMRNLSLWNHQLFGTLYISNIYRNECNFIKLEGAK</sequence>
<reference evidence="1 2" key="1">
    <citation type="submission" date="2014-06" db="EMBL/GenBank/DDBJ databases">
        <authorList>
            <person name="Le Roux F."/>
        </authorList>
    </citation>
    <scope>NUCLEOTIDE SEQUENCE [LARGE SCALE GENOMIC DNA]</scope>
    <source>
        <strain evidence="1 2">J2-31</strain>
    </source>
</reference>
<protein>
    <submittedName>
        <fullName evidence="1">Uncharacterized protein</fullName>
    </submittedName>
</protein>
<gene>
    <name evidence="1" type="ORF">VCR31J2_70030</name>
</gene>
<organism evidence="1 2">
    <name type="scientific">Vibrio coralliirubri</name>
    <dbReference type="NCBI Taxonomy" id="1516159"/>
    <lineage>
        <taxon>Bacteria</taxon>
        <taxon>Pseudomonadati</taxon>
        <taxon>Pseudomonadota</taxon>
        <taxon>Gammaproteobacteria</taxon>
        <taxon>Vibrionales</taxon>
        <taxon>Vibrionaceae</taxon>
        <taxon>Vibrio</taxon>
    </lineage>
</organism>
<dbReference type="AlphaFoldDB" id="A0AA86XHX1"/>
<comment type="caution">
    <text evidence="1">The sequence shown here is derived from an EMBL/GenBank/DDBJ whole genome shotgun (WGS) entry which is preliminary data.</text>
</comment>
<dbReference type="Proteomes" id="UP000041625">
    <property type="component" value="Unassembled WGS sequence"/>
</dbReference>
<evidence type="ECO:0000313" key="2">
    <source>
        <dbReference type="Proteomes" id="UP000041625"/>
    </source>
</evidence>
<dbReference type="EMBL" id="CCKJ01000223">
    <property type="protein sequence ID" value="CDT99160.1"/>
    <property type="molecule type" value="Genomic_DNA"/>
</dbReference>
<name>A0AA86XHX1_9VIBR</name>
<proteinExistence type="predicted"/>
<keyword evidence="2" id="KW-1185">Reference proteome</keyword>
<evidence type="ECO:0000313" key="1">
    <source>
        <dbReference type="EMBL" id="CDT99160.1"/>
    </source>
</evidence>
<accession>A0AA86XHX1</accession>